<accession>A0ACB5UPT1</accession>
<evidence type="ECO:0000313" key="1">
    <source>
        <dbReference type="EMBL" id="GMQ63883.1"/>
    </source>
</evidence>
<dbReference type="EMBL" id="BTPU01000055">
    <property type="protein sequence ID" value="GMQ63883.1"/>
    <property type="molecule type" value="Genomic_DNA"/>
</dbReference>
<comment type="caution">
    <text evidence="1">The sequence shown here is derived from an EMBL/GenBank/DDBJ whole genome shotgun (WGS) entry which is preliminary data.</text>
</comment>
<sequence>MNYNEAVQYILDIPKFGVKSGLDNIKTLLKLLDNPQNNLKFIHVAGTNGKGSVCTMLSYILCEHGYKTGLFTSPHLIEIIERIKINNTNISNDDLTNILTLIKEKIDYMVENGFNHPTFFEVLVAIALVYYNNNNVDYVILETGLGGRLDSTNVIENPILTIITSIGLDHVSILGNTIEEIAKEKAGIIKQGRPTVLYYDKKEIFDTINVECVNKKSKLYSYNDFHYSILKRTKKNIDFSINNKYYNYEEVFLNTIANYQIINVSIALTAVEVLIDEGMNLNTESILKGLKKFKWPGRMEYVMDNMLIDGAHNAQGISMFVNNINNLYNNTEINVLYASLKDKPYNEMISELKKCNNINKMILTQIDSDRATDVNLLKESCEKLGYDNICPIANIDDAVNYAMQLSREGRMVCCIGSLYLVGYIKSKIKEEDQYD</sequence>
<evidence type="ECO:0000313" key="2">
    <source>
        <dbReference type="Proteomes" id="UP001374599"/>
    </source>
</evidence>
<reference evidence="1" key="1">
    <citation type="submission" date="2023-09" db="EMBL/GenBank/DDBJ databases">
        <title>Vallitalea sediminicola and Vallitalea maricola sp. nov., anaerobic bacteria isolated from marine sediment.</title>
        <authorList>
            <person name="Hirano S."/>
            <person name="Maeda A."/>
            <person name="Terahara T."/>
            <person name="Mori K."/>
            <person name="Hamada M."/>
            <person name="Matsumoto R."/>
            <person name="Kobayashi T."/>
        </authorList>
    </citation>
    <scope>NUCLEOTIDE SEQUENCE</scope>
    <source>
        <strain evidence="1">AN17-2</strain>
    </source>
</reference>
<name>A0ACB5UPT1_9FIRM</name>
<organism evidence="1 2">
    <name type="scientific">Vallitalea maricola</name>
    <dbReference type="NCBI Taxonomy" id="3074433"/>
    <lineage>
        <taxon>Bacteria</taxon>
        <taxon>Bacillati</taxon>
        <taxon>Bacillota</taxon>
        <taxon>Clostridia</taxon>
        <taxon>Lachnospirales</taxon>
        <taxon>Vallitaleaceae</taxon>
        <taxon>Vallitalea</taxon>
    </lineage>
</organism>
<protein>
    <submittedName>
        <fullName evidence="1">Folylpolyglutamate synthase/dihydrofolate synthase family protein</fullName>
    </submittedName>
</protein>
<dbReference type="Proteomes" id="UP001374599">
    <property type="component" value="Unassembled WGS sequence"/>
</dbReference>
<gene>
    <name evidence="1" type="ORF">AN2V17_31190</name>
</gene>
<keyword evidence="2" id="KW-1185">Reference proteome</keyword>
<proteinExistence type="predicted"/>